<proteinExistence type="predicted"/>
<reference evidence="1 2" key="1">
    <citation type="submission" date="2018-06" db="EMBL/GenBank/DDBJ databases">
        <title>Genome analysis of cellulolytic fungus Trichoderma lentiforme CFAM-422.</title>
        <authorList>
            <person name="Steindorff A.S."/>
            <person name="Formighieri E.F."/>
            <person name="Midorikawa G.E.O."/>
            <person name="Tamietti M.S."/>
            <person name="Ramos E.Z."/>
            <person name="Silva A.S."/>
            <person name="Bon E.P.S."/>
            <person name="Mendes T.D."/>
            <person name="Damaso M.C.T."/>
            <person name="Favaro L.C.L."/>
        </authorList>
    </citation>
    <scope>NUCLEOTIDE SEQUENCE [LARGE SCALE GENOMIC DNA]</scope>
    <source>
        <strain evidence="1 2">CFAM-422</strain>
    </source>
</reference>
<gene>
    <name evidence="1" type="ORF">CFAM422_002378</name>
</gene>
<protein>
    <submittedName>
        <fullName evidence="1">Uncharacterized protein</fullName>
    </submittedName>
</protein>
<name>A0A9P4XM42_9HYPO</name>
<dbReference type="EMBL" id="QLNT01000003">
    <property type="protein sequence ID" value="KAF3075491.1"/>
    <property type="molecule type" value="Genomic_DNA"/>
</dbReference>
<evidence type="ECO:0000313" key="1">
    <source>
        <dbReference type="EMBL" id="KAF3075491.1"/>
    </source>
</evidence>
<sequence length="118" mass="13467">METKTRTTASGRVVSALLAALAGTLPSLHHHWRRLCSKDSCPSHTPRFLGVMGREKMPQGTRLTNRLRNGRWRNWCRDFAKPTAIQRCRSRRCLLFTCKNWPQNASGAKKKRESGTCD</sequence>
<organism evidence="1 2">
    <name type="scientific">Trichoderma lentiforme</name>
    <dbReference type="NCBI Taxonomy" id="1567552"/>
    <lineage>
        <taxon>Eukaryota</taxon>
        <taxon>Fungi</taxon>
        <taxon>Dikarya</taxon>
        <taxon>Ascomycota</taxon>
        <taxon>Pezizomycotina</taxon>
        <taxon>Sordariomycetes</taxon>
        <taxon>Hypocreomycetidae</taxon>
        <taxon>Hypocreales</taxon>
        <taxon>Hypocreaceae</taxon>
        <taxon>Trichoderma</taxon>
    </lineage>
</organism>
<accession>A0A9P4XM42</accession>
<keyword evidence="2" id="KW-1185">Reference proteome</keyword>
<evidence type="ECO:0000313" key="2">
    <source>
        <dbReference type="Proteomes" id="UP000801864"/>
    </source>
</evidence>
<dbReference type="AlphaFoldDB" id="A0A9P4XM42"/>
<comment type="caution">
    <text evidence="1">The sequence shown here is derived from an EMBL/GenBank/DDBJ whole genome shotgun (WGS) entry which is preliminary data.</text>
</comment>
<dbReference type="Proteomes" id="UP000801864">
    <property type="component" value="Unassembled WGS sequence"/>
</dbReference>